<reference evidence="5 6" key="1">
    <citation type="submission" date="2019-03" db="EMBL/GenBank/DDBJ databases">
        <title>Arthrobacter sp. nov., an bacterium isolated from biocrust in Mu Us Desert.</title>
        <authorList>
            <person name="Lixiong L."/>
        </authorList>
    </citation>
    <scope>NUCLEOTIDE SEQUENCE [LARGE SCALE GENOMIC DNA]</scope>
    <source>
        <strain evidence="5 6">SLN-3</strain>
    </source>
</reference>
<dbReference type="PROSITE" id="PS51898">
    <property type="entry name" value="TYR_RECOMBINASE"/>
    <property type="match status" value="1"/>
</dbReference>
<dbReference type="InterPro" id="IPR010998">
    <property type="entry name" value="Integrase_recombinase_N"/>
</dbReference>
<keyword evidence="6" id="KW-1185">Reference proteome</keyword>
<dbReference type="OrthoDB" id="4020134at2"/>
<dbReference type="GO" id="GO:0015074">
    <property type="term" value="P:DNA integration"/>
    <property type="evidence" value="ECO:0007669"/>
    <property type="project" value="InterPro"/>
</dbReference>
<comment type="similarity">
    <text evidence="1">Belongs to the 'phage' integrase family.</text>
</comment>
<dbReference type="InterPro" id="IPR002104">
    <property type="entry name" value="Integrase_catalytic"/>
</dbReference>
<dbReference type="InterPro" id="IPR011010">
    <property type="entry name" value="DNA_brk_join_enz"/>
</dbReference>
<evidence type="ECO:0000256" key="2">
    <source>
        <dbReference type="ARBA" id="ARBA00023125"/>
    </source>
</evidence>
<accession>A0A4R5TM33</accession>
<dbReference type="PANTHER" id="PTHR30349">
    <property type="entry name" value="PHAGE INTEGRASE-RELATED"/>
    <property type="match status" value="1"/>
</dbReference>
<dbReference type="AlphaFoldDB" id="A0A4R5TM33"/>
<dbReference type="InterPro" id="IPR013762">
    <property type="entry name" value="Integrase-like_cat_sf"/>
</dbReference>
<proteinExistence type="inferred from homology"/>
<evidence type="ECO:0000313" key="6">
    <source>
        <dbReference type="Proteomes" id="UP000295411"/>
    </source>
</evidence>
<comment type="caution">
    <text evidence="5">The sequence shown here is derived from an EMBL/GenBank/DDBJ whole genome shotgun (WGS) entry which is preliminary data.</text>
</comment>
<evidence type="ECO:0000313" key="5">
    <source>
        <dbReference type="EMBL" id="TDK23691.1"/>
    </source>
</evidence>
<dbReference type="GO" id="GO:0006310">
    <property type="term" value="P:DNA recombination"/>
    <property type="evidence" value="ECO:0007669"/>
    <property type="project" value="UniProtKB-KW"/>
</dbReference>
<sequence length="465" mass="52140">MFDDRGLPDGFPFVVDDDGGVSGCRYLNQYLLDANEQRAFDLVNIRRFHVYHLARLLRFVRRQRAQCLAELAGQSLEDWMSVNGEPRIDLTQTTRQDLIGYRDGRQGAVEFTTLDTEMSCLSSFFRYAVTMGWISTNPFPRWGNRNTLMSGKRKVRQARFLTADQTAHFLAAGLRGDGSDTASRPAASERDYAYGLLLAATGLRREEGALLLDNEIPPLAGIPHDGVHVFDRTGKMGFTRSIYVTAEVAKAIDLYRQTERIALVRRHQSSLRNHRRQGRLLVVDGLTRLRGQPAVIMNGHARPTLAMTDEDRARAVRILEDGCIEPLGLFVARGLPPVLAYWNELFSDARDRVFELGGPNRPPAHISVTPHTLRHTFAVTMLAGLMQEGQHRAGDPYLLLANPVLTVKELLGHHSIAATYHYLYAAETWQGEVPRALRSLAAGLVGHTTQDPHPSVQHRYVEEEA</sequence>
<gene>
    <name evidence="5" type="ORF">E2F48_16130</name>
</gene>
<dbReference type="GO" id="GO:0003677">
    <property type="term" value="F:DNA binding"/>
    <property type="evidence" value="ECO:0007669"/>
    <property type="project" value="UniProtKB-KW"/>
</dbReference>
<dbReference type="PANTHER" id="PTHR30349:SF64">
    <property type="entry name" value="PROPHAGE INTEGRASE INTD-RELATED"/>
    <property type="match status" value="1"/>
</dbReference>
<evidence type="ECO:0000256" key="1">
    <source>
        <dbReference type="ARBA" id="ARBA00008857"/>
    </source>
</evidence>
<evidence type="ECO:0000256" key="3">
    <source>
        <dbReference type="ARBA" id="ARBA00023172"/>
    </source>
</evidence>
<keyword evidence="3" id="KW-0233">DNA recombination</keyword>
<keyword evidence="2" id="KW-0238">DNA-binding</keyword>
<name>A0A4R5TM33_9MICC</name>
<feature type="domain" description="Tyr recombinase" evidence="4">
    <location>
        <begin position="156"/>
        <end position="442"/>
    </location>
</feature>
<dbReference type="Proteomes" id="UP000295411">
    <property type="component" value="Unassembled WGS sequence"/>
</dbReference>
<dbReference type="InterPro" id="IPR050090">
    <property type="entry name" value="Tyrosine_recombinase_XerCD"/>
</dbReference>
<dbReference type="Gene3D" id="1.10.443.10">
    <property type="entry name" value="Intergrase catalytic core"/>
    <property type="match status" value="1"/>
</dbReference>
<protein>
    <submittedName>
        <fullName evidence="5">Integrase</fullName>
    </submittedName>
</protein>
<dbReference type="Gene3D" id="1.10.150.130">
    <property type="match status" value="1"/>
</dbReference>
<dbReference type="SUPFAM" id="SSF56349">
    <property type="entry name" value="DNA breaking-rejoining enzymes"/>
    <property type="match status" value="2"/>
</dbReference>
<evidence type="ECO:0000259" key="4">
    <source>
        <dbReference type="PROSITE" id="PS51898"/>
    </source>
</evidence>
<organism evidence="5 6">
    <name type="scientific">Arthrobacter crusticola</name>
    <dbReference type="NCBI Taxonomy" id="2547960"/>
    <lineage>
        <taxon>Bacteria</taxon>
        <taxon>Bacillati</taxon>
        <taxon>Actinomycetota</taxon>
        <taxon>Actinomycetes</taxon>
        <taxon>Micrococcales</taxon>
        <taxon>Micrococcaceae</taxon>
        <taxon>Arthrobacter</taxon>
    </lineage>
</organism>
<dbReference type="EMBL" id="SMTK01000006">
    <property type="protein sequence ID" value="TDK23691.1"/>
    <property type="molecule type" value="Genomic_DNA"/>
</dbReference>